<name>A0ABM7PHS1_9BACT</name>
<gene>
    <name evidence="1" type="ORF">DSLASN_23810</name>
</gene>
<sequence>MGSFEFFYDVGCRKGGLHGCSLLTYGLGIEQGLSLKDRRCYVYNPTLGDALRVVCDGAGAGIDFLFPCSGVMAYLRHHRKAM</sequence>
<dbReference type="EMBL" id="AP024488">
    <property type="protein sequence ID" value="BCS96749.1"/>
    <property type="molecule type" value="Genomic_DNA"/>
</dbReference>
<evidence type="ECO:0000313" key="1">
    <source>
        <dbReference type="EMBL" id="BCS96749.1"/>
    </source>
</evidence>
<organism evidence="1 2">
    <name type="scientific">Desulfoluna limicola</name>
    <dbReference type="NCBI Taxonomy" id="2810562"/>
    <lineage>
        <taxon>Bacteria</taxon>
        <taxon>Pseudomonadati</taxon>
        <taxon>Thermodesulfobacteriota</taxon>
        <taxon>Desulfobacteria</taxon>
        <taxon>Desulfobacterales</taxon>
        <taxon>Desulfolunaceae</taxon>
        <taxon>Desulfoluna</taxon>
    </lineage>
</organism>
<dbReference type="Proteomes" id="UP001320148">
    <property type="component" value="Chromosome"/>
</dbReference>
<proteinExistence type="predicted"/>
<reference evidence="1 2" key="1">
    <citation type="submission" date="2021-02" db="EMBL/GenBank/DDBJ databases">
        <title>Complete genome of Desulfoluna sp. strain ASN36.</title>
        <authorList>
            <person name="Takahashi A."/>
            <person name="Kojima H."/>
            <person name="Fukui M."/>
        </authorList>
    </citation>
    <scope>NUCLEOTIDE SEQUENCE [LARGE SCALE GENOMIC DNA]</scope>
    <source>
        <strain evidence="1 2">ASN36</strain>
    </source>
</reference>
<keyword evidence="2" id="KW-1185">Reference proteome</keyword>
<protein>
    <submittedName>
        <fullName evidence="1">Uncharacterized protein</fullName>
    </submittedName>
</protein>
<evidence type="ECO:0000313" key="2">
    <source>
        <dbReference type="Proteomes" id="UP001320148"/>
    </source>
</evidence>
<accession>A0ABM7PHS1</accession>